<dbReference type="AlphaFoldDB" id="A0A0U1S8A8"/>
<evidence type="ECO:0000256" key="1">
    <source>
        <dbReference type="SAM" id="SignalP"/>
    </source>
</evidence>
<evidence type="ECO:0000313" key="2">
    <source>
        <dbReference type="EMBL" id="ACD11983.1"/>
    </source>
</evidence>
<reference evidence="2" key="1">
    <citation type="submission" date="2007-10" db="EMBL/GenBank/DDBJ databases">
        <title>Classification and functional annotation of ESTs from venom glands of Isometrus maculatus.</title>
        <authorList>
            <person name="Li W."/>
            <person name="Ma Y."/>
            <person name="Zhao R."/>
            <person name="Cao Z."/>
        </authorList>
    </citation>
    <scope>NUCLEOTIDE SEQUENCE</scope>
    <source>
        <tissue evidence="2">Venom gland</tissue>
    </source>
</reference>
<protein>
    <submittedName>
        <fullName evidence="2">Uncharacterized protein</fullName>
    </submittedName>
</protein>
<proteinExistence type="evidence at transcript level"/>
<name>A0A0U1S8A8_ISOMC</name>
<feature type="chain" id="PRO_5006829183" evidence="1">
    <location>
        <begin position="19"/>
        <end position="100"/>
    </location>
</feature>
<feature type="signal peptide" evidence="1">
    <location>
        <begin position="1"/>
        <end position="18"/>
    </location>
</feature>
<organism evidence="2">
    <name type="scientific">Isometrus maculatus</name>
    <name type="common">Lesser brown scorpion</name>
    <name type="synonym">Scorpio maculatus</name>
    <dbReference type="NCBI Taxonomy" id="497827"/>
    <lineage>
        <taxon>Eukaryota</taxon>
        <taxon>Metazoa</taxon>
        <taxon>Ecdysozoa</taxon>
        <taxon>Arthropoda</taxon>
        <taxon>Chelicerata</taxon>
        <taxon>Arachnida</taxon>
        <taxon>Scorpiones</taxon>
        <taxon>Buthida</taxon>
        <taxon>Buthoidea</taxon>
        <taxon>Buthidae</taxon>
        <taxon>Isometrus</taxon>
    </lineage>
</organism>
<dbReference type="EMBL" id="EU252429">
    <property type="protein sequence ID" value="ACD11983.1"/>
    <property type="molecule type" value="mRNA"/>
</dbReference>
<keyword evidence="1" id="KW-0732">Signal</keyword>
<sequence length="100" mass="9826">MNTLSLFVLAALCAVSMAGYLGGHGLGFGGRDAAVTVSLDNQRAAPYGGLGAYGAYGLGYGGYGLGYGGYGLGYGGYGLGLGYGLGHGLGYGHGLGFGKW</sequence>
<accession>A0A0U1S8A8</accession>